<dbReference type="AlphaFoldDB" id="A0A6L2PTK3"/>
<gene>
    <name evidence="1" type="ORF">Cfor_12321</name>
</gene>
<name>A0A6L2PTK3_COPFO</name>
<dbReference type="OrthoDB" id="10506808at2759"/>
<accession>A0A6L2PTK3</accession>
<dbReference type="Proteomes" id="UP000502823">
    <property type="component" value="Unassembled WGS sequence"/>
</dbReference>
<dbReference type="EMBL" id="BLKM01008292">
    <property type="protein sequence ID" value="GFG33147.1"/>
    <property type="molecule type" value="Genomic_DNA"/>
</dbReference>
<proteinExistence type="predicted"/>
<evidence type="ECO:0000313" key="1">
    <source>
        <dbReference type="EMBL" id="GFG33147.1"/>
    </source>
</evidence>
<sequence>MSVKEDSVPVQKSVPSHKIQVLRGRTGNIVKVLSDRTAVFRDRTYGDITFTEDVLKLSMKKEGISFRSYFPVGKTVYYDIEVAIGHVKCLSLWVSKNETPNFSCPQPSSSTPQRGTLRTNVEYRGTVIKMLLPFAFVVEVNSCKIPVFVFNTAFKPNHRAANLRRDQPVSLYVTKGDTVYVTVYRRSPGTVHRRSPGKEFEWSACKAWMEESNIPEPSTSSEDPFCKIIKKWQHRGTPIMKGKLSFVGPETACLESTDCNSTVSFHRGNAFLLGVPVKGSRLDHIFRTGEELSFILSGDDANEASCVWFGSFDVVNQSFGEKMKCILKYCMEREICHGDRTTIVQELGKQRPPDGDKQDLEDELDEDKLEETLGYCATSACSELSAGSAVGRELNGSCENKIEANQTGRCDVTEQTTLLSATATSSTMVRSSAQNISRTTVAINESGSNGVTQQHTTASRETSGILTASEPTISNATAATQQSGSTSVTLVTLPASEPTISNATAATQQSGSTSVTLVTMKQNVISAGEQVNATILTLSTTDTVFSNESHVTDSPASNVFMDSTIQSNTSSEVSKTTQIPMNTNSKVRTDSSKYNCNRESECMNQSNRATDKESNSMVAYVSGHVDTSVQHMDLHKVDTLPFVSDMETETLCFSNCDNGSEFYTSIINKDVERNLKASLMLVLKKQVGESASQILAPYAMAFLKEGIDCMMQELMGKVLSSVMCKETEQKNLNSDLQCGAADGLMITSMVQEWKEEMLLVTNECKAEKKKEMETVLDRAQKVGERISALRYSYAASTRSNTCGSSSNDNSVNYNNDGTGCIAGDYNEETAEKSTLVGIVQDFMQLRTISDCQMVGMPKSVSEQGSQTISTGHILYMNCLSDL</sequence>
<evidence type="ECO:0000313" key="2">
    <source>
        <dbReference type="Proteomes" id="UP000502823"/>
    </source>
</evidence>
<comment type="caution">
    <text evidence="1">The sequence shown here is derived from an EMBL/GenBank/DDBJ whole genome shotgun (WGS) entry which is preliminary data.</text>
</comment>
<reference evidence="2" key="1">
    <citation type="submission" date="2020-01" db="EMBL/GenBank/DDBJ databases">
        <title>Draft genome sequence of the Termite Coptotermes fromosanus.</title>
        <authorList>
            <person name="Itakura S."/>
            <person name="Yosikawa Y."/>
            <person name="Umezawa K."/>
        </authorList>
    </citation>
    <scope>NUCLEOTIDE SEQUENCE [LARGE SCALE GENOMIC DNA]</scope>
</reference>
<dbReference type="InParanoid" id="A0A6L2PTK3"/>
<keyword evidence="2" id="KW-1185">Reference proteome</keyword>
<protein>
    <submittedName>
        <fullName evidence="1">Uncharacterized protein</fullName>
    </submittedName>
</protein>
<organism evidence="1 2">
    <name type="scientific">Coptotermes formosanus</name>
    <name type="common">Formosan subterranean termite</name>
    <dbReference type="NCBI Taxonomy" id="36987"/>
    <lineage>
        <taxon>Eukaryota</taxon>
        <taxon>Metazoa</taxon>
        <taxon>Ecdysozoa</taxon>
        <taxon>Arthropoda</taxon>
        <taxon>Hexapoda</taxon>
        <taxon>Insecta</taxon>
        <taxon>Pterygota</taxon>
        <taxon>Neoptera</taxon>
        <taxon>Polyneoptera</taxon>
        <taxon>Dictyoptera</taxon>
        <taxon>Blattodea</taxon>
        <taxon>Blattoidea</taxon>
        <taxon>Termitoidae</taxon>
        <taxon>Rhinotermitidae</taxon>
        <taxon>Coptotermes</taxon>
    </lineage>
</organism>